<proteinExistence type="predicted"/>
<evidence type="ECO:0000313" key="3">
    <source>
        <dbReference type="Proteomes" id="UP000295511"/>
    </source>
</evidence>
<sequence>MITSIESEPGFHITGDTQSKIDDELTTAVALAQEPALRQGRGILITRTGHGSYTVTPSPEVPCGETMERRG</sequence>
<keyword evidence="3" id="KW-1185">Reference proteome</keyword>
<evidence type="ECO:0000313" key="2">
    <source>
        <dbReference type="EMBL" id="TDF91812.1"/>
    </source>
</evidence>
<evidence type="ECO:0000256" key="1">
    <source>
        <dbReference type="SAM" id="MobiDB-lite"/>
    </source>
</evidence>
<dbReference type="RefSeq" id="WP_133206010.1">
    <property type="nucleotide sequence ID" value="NZ_SMRU01000027.1"/>
</dbReference>
<dbReference type="AlphaFoldDB" id="A0A4R5KAD3"/>
<dbReference type="Proteomes" id="UP000295511">
    <property type="component" value="Unassembled WGS sequence"/>
</dbReference>
<feature type="region of interest" description="Disordered" evidence="1">
    <location>
        <begin position="49"/>
        <end position="71"/>
    </location>
</feature>
<reference evidence="2 3" key="1">
    <citation type="submission" date="2019-03" db="EMBL/GenBank/DDBJ databases">
        <title>Whole genome sequence of Arthrobacter sp JH1-1.</title>
        <authorList>
            <person name="Trinh H.N."/>
        </authorList>
    </citation>
    <scope>NUCLEOTIDE SEQUENCE [LARGE SCALE GENOMIC DNA]</scope>
    <source>
        <strain evidence="2 3">JH1-1</strain>
    </source>
</reference>
<organism evidence="2 3">
    <name type="scientific">Arthrobacter terricola</name>
    <dbReference type="NCBI Taxonomy" id="2547396"/>
    <lineage>
        <taxon>Bacteria</taxon>
        <taxon>Bacillati</taxon>
        <taxon>Actinomycetota</taxon>
        <taxon>Actinomycetes</taxon>
        <taxon>Micrococcales</taxon>
        <taxon>Micrococcaceae</taxon>
        <taxon>Arthrobacter</taxon>
    </lineage>
</organism>
<gene>
    <name evidence="2" type="ORF">E1809_20045</name>
</gene>
<protein>
    <submittedName>
        <fullName evidence="2">Uncharacterized protein</fullName>
    </submittedName>
</protein>
<accession>A0A4R5KAD3</accession>
<name>A0A4R5KAD3_9MICC</name>
<comment type="caution">
    <text evidence="2">The sequence shown here is derived from an EMBL/GenBank/DDBJ whole genome shotgun (WGS) entry which is preliminary data.</text>
</comment>
<dbReference type="OrthoDB" id="4952635at2"/>
<dbReference type="EMBL" id="SMRU01000027">
    <property type="protein sequence ID" value="TDF91812.1"/>
    <property type="molecule type" value="Genomic_DNA"/>
</dbReference>